<name>A0A9W9SDB5_9EURO</name>
<dbReference type="PANTHER" id="PTHR35179:SF2">
    <property type="entry name" value="START DOMAIN-CONTAINING PROTEIN"/>
    <property type="match status" value="1"/>
</dbReference>
<protein>
    <recommendedName>
        <fullName evidence="4">DUF676 domain-containing protein</fullName>
    </recommendedName>
</protein>
<dbReference type="SUPFAM" id="SSF53474">
    <property type="entry name" value="alpha/beta-Hydrolases"/>
    <property type="match status" value="1"/>
</dbReference>
<dbReference type="Proteomes" id="UP001147747">
    <property type="component" value="Unassembled WGS sequence"/>
</dbReference>
<dbReference type="EMBL" id="JAPZBU010000012">
    <property type="protein sequence ID" value="KAJ5376295.1"/>
    <property type="molecule type" value="Genomic_DNA"/>
</dbReference>
<keyword evidence="3" id="KW-1185">Reference proteome</keyword>
<organism evidence="2 3">
    <name type="scientific">Penicillium cosmopolitanum</name>
    <dbReference type="NCBI Taxonomy" id="1131564"/>
    <lineage>
        <taxon>Eukaryota</taxon>
        <taxon>Fungi</taxon>
        <taxon>Dikarya</taxon>
        <taxon>Ascomycota</taxon>
        <taxon>Pezizomycotina</taxon>
        <taxon>Eurotiomycetes</taxon>
        <taxon>Eurotiomycetidae</taxon>
        <taxon>Eurotiales</taxon>
        <taxon>Aspergillaceae</taxon>
        <taxon>Penicillium</taxon>
    </lineage>
</organism>
<evidence type="ECO:0000313" key="3">
    <source>
        <dbReference type="Proteomes" id="UP001147747"/>
    </source>
</evidence>
<feature type="region of interest" description="Disordered" evidence="1">
    <location>
        <begin position="863"/>
        <end position="886"/>
    </location>
</feature>
<dbReference type="GO" id="GO:0017000">
    <property type="term" value="P:antibiotic biosynthetic process"/>
    <property type="evidence" value="ECO:0007669"/>
    <property type="project" value="UniProtKB-ARBA"/>
</dbReference>
<evidence type="ECO:0000313" key="2">
    <source>
        <dbReference type="EMBL" id="KAJ5376295.1"/>
    </source>
</evidence>
<feature type="compositionally biased region" description="Acidic residues" evidence="1">
    <location>
        <begin position="873"/>
        <end position="886"/>
    </location>
</feature>
<accession>A0A9W9SDB5</accession>
<dbReference type="RefSeq" id="XP_056481325.1">
    <property type="nucleotide sequence ID" value="XM_056637818.1"/>
</dbReference>
<dbReference type="GeneID" id="81376798"/>
<dbReference type="PANTHER" id="PTHR35179">
    <property type="entry name" value="PROTEIN CBG02620"/>
    <property type="match status" value="1"/>
</dbReference>
<evidence type="ECO:0008006" key="4">
    <source>
        <dbReference type="Google" id="ProtNLM"/>
    </source>
</evidence>
<evidence type="ECO:0000256" key="1">
    <source>
        <dbReference type="SAM" id="MobiDB-lite"/>
    </source>
</evidence>
<dbReference type="OrthoDB" id="5592486at2759"/>
<dbReference type="InterPro" id="IPR029058">
    <property type="entry name" value="AB_hydrolase_fold"/>
</dbReference>
<feature type="region of interest" description="Disordered" evidence="1">
    <location>
        <begin position="530"/>
        <end position="552"/>
    </location>
</feature>
<dbReference type="AlphaFoldDB" id="A0A9W9SDB5"/>
<comment type="caution">
    <text evidence="2">The sequence shown here is derived from an EMBL/GenBank/DDBJ whole genome shotgun (WGS) entry which is preliminary data.</text>
</comment>
<feature type="compositionally biased region" description="Polar residues" evidence="1">
    <location>
        <begin position="530"/>
        <end position="540"/>
    </location>
</feature>
<reference evidence="2" key="2">
    <citation type="journal article" date="2023" name="IMA Fungus">
        <title>Comparative genomic study of the Penicillium genus elucidates a diverse pangenome and 15 lateral gene transfer events.</title>
        <authorList>
            <person name="Petersen C."/>
            <person name="Sorensen T."/>
            <person name="Nielsen M.R."/>
            <person name="Sondergaard T.E."/>
            <person name="Sorensen J.L."/>
            <person name="Fitzpatrick D.A."/>
            <person name="Frisvad J.C."/>
            <person name="Nielsen K.L."/>
        </authorList>
    </citation>
    <scope>NUCLEOTIDE SEQUENCE</scope>
    <source>
        <strain evidence="2">IBT 29677</strain>
    </source>
</reference>
<dbReference type="Gene3D" id="3.40.50.1820">
    <property type="entry name" value="alpha/beta hydrolase"/>
    <property type="match status" value="1"/>
</dbReference>
<reference evidence="2" key="1">
    <citation type="submission" date="2022-12" db="EMBL/GenBank/DDBJ databases">
        <authorList>
            <person name="Petersen C."/>
        </authorList>
    </citation>
    <scope>NUCLEOTIDE SEQUENCE</scope>
    <source>
        <strain evidence="2">IBT 29677</strain>
    </source>
</reference>
<gene>
    <name evidence="2" type="ORF">N7509_013181</name>
</gene>
<proteinExistence type="predicted"/>
<dbReference type="GO" id="GO:0072330">
    <property type="term" value="P:monocarboxylic acid biosynthetic process"/>
    <property type="evidence" value="ECO:0007669"/>
    <property type="project" value="UniProtKB-ARBA"/>
</dbReference>
<sequence length="886" mass="99651">MGIPGNPRISILKIASYSHPIPKYATQRTIHTSAHKLNPILEPRLEDHGRVIHDEYSLIRDKYDVPKHPIVLAHGLLGFDELRLAGPYLPGVQYWRGIREALTARGVEVITATVPPSASIEQRAEELARDIEAGAKGKDVNIIAVFHQSNTMFPPSGLDSRYMISRLKSRNFKVSSLTTIASPHRGSSVADYVFNQIGADRLPQIYYTLNRLKVETGAFEQLTQKYMSETFNPNTPDVDDVRYFSYGAAVEPSIWSVFRLSHKILAETEGPNDGLVSVASSRWGGENGYKGTLVGVSHLDLINWTNRAKWLAGEVLGNPRKFNAIAFYLDIADKDKIKPCITKVEHLSSYNWIESSNPTIAVPGCPPLWSPPKVPQEVIQDSGIIYIAQNVGRLPETPLEPLFRSLYIEKPSYNIRKVDLITDPKAISKLLSFSNPHLSPNVVLPFTIEIEILGNTAIFSLAEVEPWRFVTAHESTSYHHEFKQAFTKTQVPGSSGHHRVISYNLGGLKLVVSYETDAYVDVEQVSNLQAQNEGSENASPSRHKPPAGSKLTLDSGEHVNVQELLFQLWVSQIPNLVRAYQRHGICKPPEIQDVALDIAEWECDHYDDLQRLIALVKLIVRVAREHGGNIVLKYDGWSEILAVCKREGNKMLPDDLYFKFGKEVGTSKAKEPNSRKTTCKIGDTFYNVDISKIPYFWATVGFEHLSPLQSADFNHEDIALFDVALRGLESGYRECFCSLRGDISQYQILCQTYAFLRVDVLAGQSINDILADLRICESDSELEDENAKFKARDAAFRLLFLIIRGEFRDEKKDYVKLFDAVLLVVSHPETFKQGTRTVVRLAFEERFAVTTIQRSQLDRWRNEDVANSSGDENMAEDESDDAGLFE</sequence>